<sequence length="114" mass="13667">MEISEDFLFQSVKEIIKQSCEKVFRIANSTLLLTYWKIIGQFIVEDEQQGKERAEYGEYMLKNLSQKLTLEFGKEFDESNLRNMRSFSICDAVRHELSWTHYRLLIRHRNSLIL</sequence>
<dbReference type="OrthoDB" id="9801263at2"/>
<evidence type="ECO:0000313" key="2">
    <source>
        <dbReference type="EMBL" id="PWN64968.1"/>
    </source>
</evidence>
<comment type="caution">
    <text evidence="2">The sequence shown here is derived from an EMBL/GenBank/DDBJ whole genome shotgun (WGS) entry which is preliminary data.</text>
</comment>
<dbReference type="InterPro" id="IPR053148">
    <property type="entry name" value="PD-DEXK-like_domain"/>
</dbReference>
<dbReference type="PANTHER" id="PTHR30547">
    <property type="entry name" value="UNCHARACTERIZED PROTEIN YHCG-RELATED"/>
    <property type="match status" value="1"/>
</dbReference>
<dbReference type="AlphaFoldDB" id="A0A316X147"/>
<dbReference type="Proteomes" id="UP000236594">
    <property type="component" value="Unassembled WGS sequence"/>
</dbReference>
<dbReference type="EMBL" id="PPED02000006">
    <property type="protein sequence ID" value="PWN64968.1"/>
    <property type="molecule type" value="Genomic_DNA"/>
</dbReference>
<evidence type="ECO:0000313" key="3">
    <source>
        <dbReference type="Proteomes" id="UP000236594"/>
    </source>
</evidence>
<name>A0A316X147_9FLAO</name>
<accession>A0A316X147</accession>
<feature type="domain" description="YhcG N-terminal" evidence="1">
    <location>
        <begin position="12"/>
        <end position="110"/>
    </location>
</feature>
<dbReference type="InterPro" id="IPR041527">
    <property type="entry name" value="YhcG_N"/>
</dbReference>
<protein>
    <recommendedName>
        <fullName evidence="1">YhcG N-terminal domain-containing protein</fullName>
    </recommendedName>
</protein>
<proteinExistence type="predicted"/>
<dbReference type="Pfam" id="PF17761">
    <property type="entry name" value="DUF1016_N"/>
    <property type="match status" value="1"/>
</dbReference>
<keyword evidence="3" id="KW-1185">Reference proteome</keyword>
<evidence type="ECO:0000259" key="1">
    <source>
        <dbReference type="Pfam" id="PF17761"/>
    </source>
</evidence>
<organism evidence="2 3">
    <name type="scientific">Chryseobacterium phosphatilyticum</name>
    <dbReference type="NCBI Taxonomy" id="475075"/>
    <lineage>
        <taxon>Bacteria</taxon>
        <taxon>Pseudomonadati</taxon>
        <taxon>Bacteroidota</taxon>
        <taxon>Flavobacteriia</taxon>
        <taxon>Flavobacteriales</taxon>
        <taxon>Weeksellaceae</taxon>
        <taxon>Chryseobacterium group</taxon>
        <taxon>Chryseobacterium</taxon>
    </lineage>
</organism>
<gene>
    <name evidence="2" type="ORF">C1631_020310</name>
</gene>
<reference evidence="2 3" key="1">
    <citation type="submission" date="2018-04" db="EMBL/GenBank/DDBJ databases">
        <title>Draft Genome Sequence of Phosphate-Solubilizing Chryseobacterium sp. ISE14 that is a Biocontrol and Plant Growth-Promoting Rhizobacterium Isolated from Cucumber.</title>
        <authorList>
            <person name="Jeong J.-J."/>
            <person name="Sang M.K."/>
            <person name="Choi I.-G."/>
            <person name="Kim K.D."/>
        </authorList>
    </citation>
    <scope>NUCLEOTIDE SEQUENCE [LARGE SCALE GENOMIC DNA]</scope>
    <source>
        <strain evidence="2 3">ISE14</strain>
    </source>
</reference>
<dbReference type="PANTHER" id="PTHR30547:SF5">
    <property type="entry name" value="NUCLEASE YHCG-RELATED"/>
    <property type="match status" value="1"/>
</dbReference>